<evidence type="ECO:0000256" key="1">
    <source>
        <dbReference type="SAM" id="MobiDB-lite"/>
    </source>
</evidence>
<feature type="region of interest" description="Disordered" evidence="1">
    <location>
        <begin position="15"/>
        <end position="105"/>
    </location>
</feature>
<name>A0A9P7C2J2_9FUNG</name>
<gene>
    <name evidence="2" type="ORF">G6F50_015835</name>
</gene>
<dbReference type="EMBL" id="JAANIU010009200">
    <property type="protein sequence ID" value="KAG1533566.1"/>
    <property type="molecule type" value="Genomic_DNA"/>
</dbReference>
<reference evidence="2 3" key="1">
    <citation type="journal article" date="2020" name="Microb. Genom.">
        <title>Genetic diversity of clinical and environmental Mucorales isolates obtained from an investigation of mucormycosis cases among solid organ transplant recipients.</title>
        <authorList>
            <person name="Nguyen M.H."/>
            <person name="Kaul D."/>
            <person name="Muto C."/>
            <person name="Cheng S.J."/>
            <person name="Richter R.A."/>
            <person name="Bruno V.M."/>
            <person name="Liu G."/>
            <person name="Beyhan S."/>
            <person name="Sundermann A.J."/>
            <person name="Mounaud S."/>
            <person name="Pasculle A.W."/>
            <person name="Nierman W.C."/>
            <person name="Driscoll E."/>
            <person name="Cumbie R."/>
            <person name="Clancy C.J."/>
            <person name="Dupont C.L."/>
        </authorList>
    </citation>
    <scope>NUCLEOTIDE SEQUENCE [LARGE SCALE GENOMIC DNA]</scope>
    <source>
        <strain evidence="2 3">GL24</strain>
    </source>
</reference>
<dbReference type="Proteomes" id="UP000740926">
    <property type="component" value="Unassembled WGS sequence"/>
</dbReference>
<evidence type="ECO:0000313" key="2">
    <source>
        <dbReference type="EMBL" id="KAG1533566.1"/>
    </source>
</evidence>
<protein>
    <submittedName>
        <fullName evidence="2">Uncharacterized protein</fullName>
    </submittedName>
</protein>
<proteinExistence type="predicted"/>
<keyword evidence="3" id="KW-1185">Reference proteome</keyword>
<accession>A0A9P7C2J2</accession>
<feature type="compositionally biased region" description="Basic and acidic residues" evidence="1">
    <location>
        <begin position="79"/>
        <end position="89"/>
    </location>
</feature>
<comment type="caution">
    <text evidence="2">The sequence shown here is derived from an EMBL/GenBank/DDBJ whole genome shotgun (WGS) entry which is preliminary data.</text>
</comment>
<sequence length="105" mass="11299">MPPLAWRRSCARNRLRQGLWQRPARRPAPAAARAHRGRAGGAADEPGHVGQPRQRTAAGGDRRSRSPVAAAGHSRKPGRAIEGRHAGERARRRWQTPAGHAAACG</sequence>
<evidence type="ECO:0000313" key="3">
    <source>
        <dbReference type="Proteomes" id="UP000740926"/>
    </source>
</evidence>
<organism evidence="2 3">
    <name type="scientific">Rhizopus delemar</name>
    <dbReference type="NCBI Taxonomy" id="936053"/>
    <lineage>
        <taxon>Eukaryota</taxon>
        <taxon>Fungi</taxon>
        <taxon>Fungi incertae sedis</taxon>
        <taxon>Mucoromycota</taxon>
        <taxon>Mucoromycotina</taxon>
        <taxon>Mucoromycetes</taxon>
        <taxon>Mucorales</taxon>
        <taxon>Mucorineae</taxon>
        <taxon>Rhizopodaceae</taxon>
        <taxon>Rhizopus</taxon>
    </lineage>
</organism>
<dbReference type="AlphaFoldDB" id="A0A9P7C2J2"/>